<dbReference type="NCBIfam" id="TIGR00368">
    <property type="entry name" value="YifB family Mg chelatase-like AAA ATPase"/>
    <property type="match status" value="1"/>
</dbReference>
<dbReference type="Gene3D" id="3.40.50.300">
    <property type="entry name" value="P-loop containing nucleotide triphosphate hydrolases"/>
    <property type="match status" value="1"/>
</dbReference>
<dbReference type="SUPFAM" id="SSF54211">
    <property type="entry name" value="Ribosomal protein S5 domain 2-like"/>
    <property type="match status" value="1"/>
</dbReference>
<dbReference type="Gene3D" id="3.30.230.10">
    <property type="match status" value="1"/>
</dbReference>
<sequence>MAIQLSCATFLGVEGIIISVEIDISRGIPSFNIVGMADTSVKEAKDRVRAAIINSGYKFPNNRITINLAPADLKKEGTIFDLPIAIGILIASKQIEIESMDQYLVMGELSLSGKLKKVKGVLPITIEGSKKGFKKLLIPYDNYVDCSMIKGIQIYPLNSLKQAVGFLLHKDMPSYHYEEVKEIAKESSRDFSEVIGQEAAKRALEVAAAGGHNILMHGAPGSGKTMLAERITSILPNLTYEEALDVTKIYSVHEGVNYEGGLIQRRPFRSPHNTITEVALVGGGRNLMPGEISLAHNGVLFLDEILEFKKSLLQMLRQPLEDRTIKITRNAGTVSYPSSFMLVAALNPCPCGFYGTNIKPCRCSDYEIKRYIGKLSGPLLDRIDIFTQVNPLSYGEINCNIKKESSKEIRERVENARTIQVERFKSENIKSNSEMKQKHIKKYCQINNKTSKILELAFNKFHLSTRVYSRILKVSRTIADIEGKENIEEKHIIEALNYRKFINSEII</sequence>
<accession>A0A6M0GZK6</accession>
<proteinExistence type="inferred from homology"/>
<dbReference type="AlphaFoldDB" id="A0A6M0GZK6"/>
<dbReference type="SMART" id="SM00382">
    <property type="entry name" value="AAA"/>
    <property type="match status" value="1"/>
</dbReference>
<dbReference type="InterPro" id="IPR020568">
    <property type="entry name" value="Ribosomal_Su5_D2-typ_SF"/>
</dbReference>
<dbReference type="InterPro" id="IPR003593">
    <property type="entry name" value="AAA+_ATPase"/>
</dbReference>
<evidence type="ECO:0000259" key="2">
    <source>
        <dbReference type="SMART" id="SM00382"/>
    </source>
</evidence>
<dbReference type="GO" id="GO:0005524">
    <property type="term" value="F:ATP binding"/>
    <property type="evidence" value="ECO:0007669"/>
    <property type="project" value="InterPro"/>
</dbReference>
<evidence type="ECO:0000256" key="1">
    <source>
        <dbReference type="ARBA" id="ARBA00006354"/>
    </source>
</evidence>
<dbReference type="Pfam" id="PF01078">
    <property type="entry name" value="Mg_chelatase"/>
    <property type="match status" value="1"/>
</dbReference>
<dbReference type="InterPro" id="IPR025158">
    <property type="entry name" value="Mg_chelat-rel_C"/>
</dbReference>
<name>A0A6M0GZK6_9CLOT</name>
<dbReference type="Pfam" id="PF13335">
    <property type="entry name" value="Mg_chelatase_C"/>
    <property type="match status" value="1"/>
</dbReference>
<reference evidence="3 4" key="1">
    <citation type="submission" date="2020-02" db="EMBL/GenBank/DDBJ databases">
        <title>Genome assembly of a novel Clostridium senegalense strain.</title>
        <authorList>
            <person name="Gupta T.B."/>
            <person name="Jauregui R."/>
            <person name="Maclean P."/>
            <person name="Nawarathana A."/>
            <person name="Brightwell G."/>
        </authorList>
    </citation>
    <scope>NUCLEOTIDE SEQUENCE [LARGE SCALE GENOMIC DNA]</scope>
    <source>
        <strain evidence="3 4">AGRFS4</strain>
    </source>
</reference>
<dbReference type="InterPro" id="IPR000523">
    <property type="entry name" value="Mg_chelatse_chII-like_cat_dom"/>
</dbReference>
<dbReference type="SUPFAM" id="SSF52540">
    <property type="entry name" value="P-loop containing nucleoside triphosphate hydrolases"/>
    <property type="match status" value="1"/>
</dbReference>
<dbReference type="InterPro" id="IPR027417">
    <property type="entry name" value="P-loop_NTPase"/>
</dbReference>
<dbReference type="InterPro" id="IPR004482">
    <property type="entry name" value="Mg_chelat-rel"/>
</dbReference>
<protein>
    <submittedName>
        <fullName evidence="3">YifB family Mg chelatase-like AAA ATPase</fullName>
    </submittedName>
</protein>
<evidence type="ECO:0000313" key="3">
    <source>
        <dbReference type="EMBL" id="NEU03324.1"/>
    </source>
</evidence>
<dbReference type="RefSeq" id="WP_061995043.1">
    <property type="nucleotide sequence ID" value="NZ_JAAGPU010000001.1"/>
</dbReference>
<dbReference type="PANTHER" id="PTHR32039">
    <property type="entry name" value="MAGNESIUM-CHELATASE SUBUNIT CHLI"/>
    <property type="match status" value="1"/>
</dbReference>
<evidence type="ECO:0000313" key="4">
    <source>
        <dbReference type="Proteomes" id="UP000481872"/>
    </source>
</evidence>
<dbReference type="PANTHER" id="PTHR32039:SF7">
    <property type="entry name" value="COMPETENCE PROTEIN COMM"/>
    <property type="match status" value="1"/>
</dbReference>
<dbReference type="InterPro" id="IPR014721">
    <property type="entry name" value="Ribsml_uS5_D2-typ_fold_subgr"/>
</dbReference>
<dbReference type="Pfam" id="PF13541">
    <property type="entry name" value="ChlI"/>
    <property type="match status" value="1"/>
</dbReference>
<dbReference type="InterPro" id="IPR045006">
    <property type="entry name" value="CHLI-like"/>
</dbReference>
<keyword evidence="4" id="KW-1185">Reference proteome</keyword>
<dbReference type="Proteomes" id="UP000481872">
    <property type="component" value="Unassembled WGS sequence"/>
</dbReference>
<comment type="caution">
    <text evidence="3">The sequence shown here is derived from an EMBL/GenBank/DDBJ whole genome shotgun (WGS) entry which is preliminary data.</text>
</comment>
<gene>
    <name evidence="3" type="ORF">G3M99_00360</name>
</gene>
<feature type="domain" description="AAA+ ATPase" evidence="2">
    <location>
        <begin position="210"/>
        <end position="396"/>
    </location>
</feature>
<organism evidence="3 4">
    <name type="scientific">Clostridium senegalense</name>
    <dbReference type="NCBI Taxonomy" id="1465809"/>
    <lineage>
        <taxon>Bacteria</taxon>
        <taxon>Bacillati</taxon>
        <taxon>Bacillota</taxon>
        <taxon>Clostridia</taxon>
        <taxon>Eubacteriales</taxon>
        <taxon>Clostridiaceae</taxon>
        <taxon>Clostridium</taxon>
    </lineage>
</organism>
<dbReference type="EMBL" id="JAAGPU010000001">
    <property type="protein sequence ID" value="NEU03324.1"/>
    <property type="molecule type" value="Genomic_DNA"/>
</dbReference>
<comment type="similarity">
    <text evidence="1">Belongs to the Mg-chelatase subunits D/I family. ComM subfamily.</text>
</comment>
<dbReference type="CDD" id="cd00009">
    <property type="entry name" value="AAA"/>
    <property type="match status" value="1"/>
</dbReference>